<dbReference type="InterPro" id="IPR029071">
    <property type="entry name" value="Ubiquitin-like_domsf"/>
</dbReference>
<dbReference type="Pfam" id="PF00240">
    <property type="entry name" value="ubiquitin"/>
    <property type="match status" value="1"/>
</dbReference>
<name>A0A7S0F7N0_9CRYP</name>
<evidence type="ECO:0000313" key="3">
    <source>
        <dbReference type="EMBL" id="CAD8503276.1"/>
    </source>
</evidence>
<dbReference type="SMART" id="SM00213">
    <property type="entry name" value="UBQ"/>
    <property type="match status" value="1"/>
</dbReference>
<dbReference type="AlphaFoldDB" id="A0A7S0F7N0"/>
<protein>
    <recommendedName>
        <fullName evidence="2">Ubiquitin-like domain-containing protein</fullName>
    </recommendedName>
</protein>
<dbReference type="InterPro" id="IPR036869">
    <property type="entry name" value="J_dom_sf"/>
</dbReference>
<dbReference type="EMBL" id="HBEO01030814">
    <property type="protein sequence ID" value="CAD8503276.1"/>
    <property type="molecule type" value="Transcribed_RNA"/>
</dbReference>
<dbReference type="SUPFAM" id="SSF46565">
    <property type="entry name" value="Chaperone J-domain"/>
    <property type="match status" value="1"/>
</dbReference>
<dbReference type="InterPro" id="IPR000626">
    <property type="entry name" value="Ubiquitin-like_dom"/>
</dbReference>
<evidence type="ECO:0000256" key="1">
    <source>
        <dbReference type="SAM" id="MobiDB-lite"/>
    </source>
</evidence>
<reference evidence="3" key="1">
    <citation type="submission" date="2021-01" db="EMBL/GenBank/DDBJ databases">
        <authorList>
            <person name="Corre E."/>
            <person name="Pelletier E."/>
            <person name="Niang G."/>
            <person name="Scheremetjew M."/>
            <person name="Finn R."/>
            <person name="Kale V."/>
            <person name="Holt S."/>
            <person name="Cochrane G."/>
            <person name="Meng A."/>
            <person name="Brown T."/>
            <person name="Cohen L."/>
        </authorList>
    </citation>
    <scope>NUCLEOTIDE SEQUENCE</scope>
    <source>
        <strain evidence="3">CCMP325</strain>
    </source>
</reference>
<feature type="compositionally biased region" description="Basic and acidic residues" evidence="1">
    <location>
        <begin position="231"/>
        <end position="265"/>
    </location>
</feature>
<dbReference type="Gene3D" id="3.10.20.90">
    <property type="entry name" value="Phosphatidylinositol 3-kinase Catalytic Subunit, Chain A, domain 1"/>
    <property type="match status" value="1"/>
</dbReference>
<evidence type="ECO:0000259" key="2">
    <source>
        <dbReference type="PROSITE" id="PS50053"/>
    </source>
</evidence>
<accession>A0A7S0F7N0</accession>
<sequence>MSSDESRRQGKLEGRRMDVDMAYELLGFERYDVPTLNDIKIRYREKMRVHHPDKSGEGGNAVAVMLNQARDYLAALLTDEACDDRRSQAVPQRYLHLIVKYLDKEIELRVLSESLVGQIKETISSEVEVPAQKQRLYMPTSGIELHDLRSVGSYKWALSRPTIILESAKPDIFQGDKMEGFVNANHSHVRLQQHLKNVENAFSIFTEEMCLRDRKLDWCSRLKERQRFDRTHSDEGELCRSDSSVDHNNDEQNKFHVPRRPEECRQQSGNGSYPCEDPCLHYLRSLDLQAQLAEEQAITARLRYEIEVERQRNRELEDQVRSMKTPSKV</sequence>
<dbReference type="SUPFAM" id="SSF54236">
    <property type="entry name" value="Ubiquitin-like"/>
    <property type="match status" value="1"/>
</dbReference>
<dbReference type="PROSITE" id="PS50053">
    <property type="entry name" value="UBIQUITIN_2"/>
    <property type="match status" value="1"/>
</dbReference>
<feature type="region of interest" description="Disordered" evidence="1">
    <location>
        <begin position="231"/>
        <end position="270"/>
    </location>
</feature>
<feature type="domain" description="Ubiquitin-like" evidence="2">
    <location>
        <begin position="95"/>
        <end position="154"/>
    </location>
</feature>
<gene>
    <name evidence="3" type="ORF">HPHI1048_LOCUS20881</name>
</gene>
<organism evidence="3">
    <name type="scientific">Hanusia phi</name>
    <dbReference type="NCBI Taxonomy" id="3032"/>
    <lineage>
        <taxon>Eukaryota</taxon>
        <taxon>Cryptophyceae</taxon>
        <taxon>Pyrenomonadales</taxon>
        <taxon>Geminigeraceae</taxon>
        <taxon>Hanusia</taxon>
    </lineage>
</organism>
<dbReference type="Gene3D" id="1.10.287.110">
    <property type="entry name" value="DnaJ domain"/>
    <property type="match status" value="1"/>
</dbReference>
<proteinExistence type="predicted"/>